<proteinExistence type="predicted"/>
<dbReference type="OrthoDB" id="677191at2"/>
<evidence type="ECO:0000313" key="1">
    <source>
        <dbReference type="EMBL" id="ACT96718.1"/>
    </source>
</evidence>
<protein>
    <submittedName>
        <fullName evidence="1">Uncharacterized protein</fullName>
    </submittedName>
</protein>
<dbReference type="Gene3D" id="1.10.260.40">
    <property type="entry name" value="lambda repressor-like DNA-binding domains"/>
    <property type="match status" value="1"/>
</dbReference>
<reference evidence="1 2" key="1">
    <citation type="journal article" date="2009" name="Stand. Genomic Sci.">
        <title>Complete genome sequence of Dyadobacter fermentans type strain (NS114).</title>
        <authorList>
            <person name="Lang E."/>
            <person name="Lapidus A."/>
            <person name="Chertkov O."/>
            <person name="Brettin T."/>
            <person name="Detter J.C."/>
            <person name="Han C."/>
            <person name="Copeland A."/>
            <person name="Glavina Del Rio T."/>
            <person name="Nolan M."/>
            <person name="Chen F."/>
            <person name="Lucas S."/>
            <person name="Tice H."/>
            <person name="Cheng J.F."/>
            <person name="Land M."/>
            <person name="Hauser L."/>
            <person name="Chang Y.J."/>
            <person name="Jeffries C.D."/>
            <person name="Kopitz M."/>
            <person name="Bruce D."/>
            <person name="Goodwin L."/>
            <person name="Pitluck S."/>
            <person name="Ovchinnikova G."/>
            <person name="Pati A."/>
            <person name="Ivanova N."/>
            <person name="Mavrommatis K."/>
            <person name="Chen A."/>
            <person name="Palaniappan K."/>
            <person name="Chain P."/>
            <person name="Bristow J."/>
            <person name="Eisen J.A."/>
            <person name="Markowitz V."/>
            <person name="Hugenholtz P."/>
            <person name="Goker M."/>
            <person name="Rohde M."/>
            <person name="Kyrpides N.C."/>
            <person name="Klenk H.P."/>
        </authorList>
    </citation>
    <scope>NUCLEOTIDE SEQUENCE [LARGE SCALE GENOMIC DNA]</scope>
    <source>
        <strain evidence="2">ATCC 700827 / DSM 18053 / CIP 107007 / KCTC 52180 / NS114</strain>
    </source>
</reference>
<organism evidence="1 2">
    <name type="scientific">Dyadobacter fermentans (strain ATCC 700827 / DSM 18053 / CIP 107007 / KCTC 52180 / NS114)</name>
    <dbReference type="NCBI Taxonomy" id="471854"/>
    <lineage>
        <taxon>Bacteria</taxon>
        <taxon>Pseudomonadati</taxon>
        <taxon>Bacteroidota</taxon>
        <taxon>Cytophagia</taxon>
        <taxon>Cytophagales</taxon>
        <taxon>Spirosomataceae</taxon>
        <taxon>Dyadobacter</taxon>
    </lineage>
</organism>
<keyword evidence="2" id="KW-1185">Reference proteome</keyword>
<dbReference type="eggNOG" id="ENOG503371P">
    <property type="taxonomic scope" value="Bacteria"/>
</dbReference>
<evidence type="ECO:0000313" key="2">
    <source>
        <dbReference type="Proteomes" id="UP000002011"/>
    </source>
</evidence>
<accession>C6VVI8</accession>
<dbReference type="EMBL" id="CP001619">
    <property type="protein sequence ID" value="ACT96718.1"/>
    <property type="molecule type" value="Genomic_DNA"/>
</dbReference>
<dbReference type="HOGENOM" id="CLU_1178721_0_0_10"/>
<dbReference type="GO" id="GO:0003677">
    <property type="term" value="F:DNA binding"/>
    <property type="evidence" value="ECO:0007669"/>
    <property type="project" value="InterPro"/>
</dbReference>
<dbReference type="SUPFAM" id="SSF47413">
    <property type="entry name" value="lambda repressor-like DNA-binding domains"/>
    <property type="match status" value="1"/>
</dbReference>
<gene>
    <name evidence="1" type="ordered locus">Dfer_5527</name>
</gene>
<dbReference type="Proteomes" id="UP000002011">
    <property type="component" value="Chromosome"/>
</dbReference>
<dbReference type="RefSeq" id="WP_015814958.1">
    <property type="nucleotide sequence ID" value="NC_013037.1"/>
</dbReference>
<name>C6VVI8_DYAFD</name>
<dbReference type="InterPro" id="IPR010982">
    <property type="entry name" value="Lambda_DNA-bd_dom_sf"/>
</dbReference>
<dbReference type="KEGG" id="dfe:Dfer_5527"/>
<sequence>METIIKNIHLLKNRLSESQLNDLEHGALLHRRHARITFKIVRFTDDVLTVETRQEKSPAGNYLDGKTLYQRTKELFQSNNLPGGVKIHVNTIPYVPAPAQDVSPEFIRHYMTELKIKVRDIENETGLDSTNISAWINGTREMSNIVRAMFYYYIKHKEHLKLQYQSFKPLNLDLTLDVRMEMINLAKSQVEKFKPSDSVTMVEIPVENPKNPGPIYIATFKPSDDQQSWVLVDLN</sequence>
<dbReference type="AlphaFoldDB" id="C6VVI8"/>